<evidence type="ECO:0000313" key="2">
    <source>
        <dbReference type="EMBL" id="UTT43733.1"/>
    </source>
</evidence>
<organism evidence="2 3">
    <name type="scientific">Exiguobacterium aurantiacum</name>
    <dbReference type="NCBI Taxonomy" id="33987"/>
    <lineage>
        <taxon>Bacteria</taxon>
        <taxon>Bacillati</taxon>
        <taxon>Bacillota</taxon>
        <taxon>Bacilli</taxon>
        <taxon>Bacillales</taxon>
        <taxon>Bacillales Family XII. Incertae Sedis</taxon>
        <taxon>Exiguobacterium</taxon>
    </lineage>
</organism>
<evidence type="ECO:0000313" key="3">
    <source>
        <dbReference type="Proteomes" id="UP001060325"/>
    </source>
</evidence>
<gene>
    <name evidence="2" type="ORF">NMQ00_04295</name>
</gene>
<keyword evidence="1" id="KW-1133">Transmembrane helix</keyword>
<keyword evidence="3" id="KW-1185">Reference proteome</keyword>
<dbReference type="RefSeq" id="WP_255178092.1">
    <property type="nucleotide sequence ID" value="NZ_CP101462.1"/>
</dbReference>
<proteinExistence type="predicted"/>
<keyword evidence="1" id="KW-0812">Transmembrane</keyword>
<keyword evidence="1" id="KW-0472">Membrane</keyword>
<feature type="transmembrane region" description="Helical" evidence="1">
    <location>
        <begin position="31"/>
        <end position="50"/>
    </location>
</feature>
<accession>A0ABY5FQM6</accession>
<evidence type="ECO:0000256" key="1">
    <source>
        <dbReference type="SAM" id="Phobius"/>
    </source>
</evidence>
<dbReference type="EMBL" id="CP101462">
    <property type="protein sequence ID" value="UTT43733.1"/>
    <property type="molecule type" value="Genomic_DNA"/>
</dbReference>
<sequence length="57" mass="6449">MKNLVKYTVVIALAIALLYGYNTFIPKNLTTFIIGLPVYVGIILWIANLFETKQVMT</sequence>
<name>A0ABY5FQM6_9BACL</name>
<reference evidence="2" key="1">
    <citation type="submission" date="2022-07" db="EMBL/GenBank/DDBJ databases">
        <title>Complete genome of CX2.</title>
        <authorList>
            <person name="Cao G."/>
        </authorList>
    </citation>
    <scope>NUCLEOTIDE SEQUENCE</scope>
    <source>
        <strain evidence="2">CX2</strain>
    </source>
</reference>
<feature type="transmembrane region" description="Helical" evidence="1">
    <location>
        <begin position="7"/>
        <end position="25"/>
    </location>
</feature>
<dbReference type="Proteomes" id="UP001060325">
    <property type="component" value="Chromosome"/>
</dbReference>
<protein>
    <submittedName>
        <fullName evidence="2">Uncharacterized protein</fullName>
    </submittedName>
</protein>